<dbReference type="Proteomes" id="UP000306102">
    <property type="component" value="Unassembled WGS sequence"/>
</dbReference>
<keyword evidence="3" id="KW-0413">Isomerase</keyword>
<protein>
    <recommendedName>
        <fullName evidence="6">NAD-dependent epimerase/dehydratase domain-containing protein</fullName>
    </recommendedName>
</protein>
<organism evidence="4 5">
    <name type="scientific">Camellia sinensis var. sinensis</name>
    <name type="common">China tea</name>
    <dbReference type="NCBI Taxonomy" id="542762"/>
    <lineage>
        <taxon>Eukaryota</taxon>
        <taxon>Viridiplantae</taxon>
        <taxon>Streptophyta</taxon>
        <taxon>Embryophyta</taxon>
        <taxon>Tracheophyta</taxon>
        <taxon>Spermatophyta</taxon>
        <taxon>Magnoliopsida</taxon>
        <taxon>eudicotyledons</taxon>
        <taxon>Gunneridae</taxon>
        <taxon>Pentapetalae</taxon>
        <taxon>asterids</taxon>
        <taxon>Ericales</taxon>
        <taxon>Theaceae</taxon>
        <taxon>Camellia</taxon>
    </lineage>
</organism>
<keyword evidence="5" id="KW-1185">Reference proteome</keyword>
<dbReference type="Gene3D" id="3.40.50.720">
    <property type="entry name" value="NAD(P)-binding Rossmann-like Domain"/>
    <property type="match status" value="1"/>
</dbReference>
<comment type="similarity">
    <text evidence="1">Belongs to the NAD(P)-dependent epimerase/dehydratase family.</text>
</comment>
<dbReference type="PANTHER" id="PTHR43574">
    <property type="entry name" value="EPIMERASE-RELATED"/>
    <property type="match status" value="1"/>
</dbReference>
<dbReference type="InterPro" id="IPR036291">
    <property type="entry name" value="NAD(P)-bd_dom_sf"/>
</dbReference>
<evidence type="ECO:0000256" key="2">
    <source>
        <dbReference type="ARBA" id="ARBA00023027"/>
    </source>
</evidence>
<evidence type="ECO:0000256" key="1">
    <source>
        <dbReference type="ARBA" id="ARBA00007637"/>
    </source>
</evidence>
<sequence>MEIYPMCVQFPATSFLFHRIPSSQTTSFFLPCFRASNFRQETEMSESESPNRMFIMGMGFVGKFFAQDLKNHGWAVSGSCTSLLKKKKLEEMGFDIYLFNANEPELEVLNVLNHHTHLLVSIPPLVGIGDPILQHEELLKSRLMDGNLKWLCYLSSTSVYGNCGGMWVDEDSYPVSPTDEKAKARLAAEEGWLKLGHDLGISTQIFRLGGIYGPGRSAVDTMIKQEPSSEIQRRRASRHYTSRIHFADICQALRASIYKPSLGAIYNVVDDEPAPRIEVFSYSWDLIDKKWPGHIKQPVFRNEAESCSTRSLREGKRVSNVRIKEKLGVRLFHPSYKSGLKSIVDDMDNPFL</sequence>
<dbReference type="EMBL" id="SDRB02011974">
    <property type="protein sequence ID" value="THF99305.1"/>
    <property type="molecule type" value="Genomic_DNA"/>
</dbReference>
<proteinExistence type="inferred from homology"/>
<comment type="caution">
    <text evidence="4">The sequence shown here is derived from an EMBL/GenBank/DDBJ whole genome shotgun (WGS) entry which is preliminary data.</text>
</comment>
<dbReference type="STRING" id="542762.A0A4S4DCD5"/>
<accession>A0A4S4DCD5</accession>
<dbReference type="SUPFAM" id="SSF51735">
    <property type="entry name" value="NAD(P)-binding Rossmann-fold domains"/>
    <property type="match status" value="1"/>
</dbReference>
<evidence type="ECO:0000313" key="4">
    <source>
        <dbReference type="EMBL" id="THF99305.1"/>
    </source>
</evidence>
<evidence type="ECO:0008006" key="6">
    <source>
        <dbReference type="Google" id="ProtNLM"/>
    </source>
</evidence>
<dbReference type="CDD" id="cd05266">
    <property type="entry name" value="SDR_a4"/>
    <property type="match status" value="1"/>
</dbReference>
<name>A0A4S4DCD5_CAMSN</name>
<reference evidence="4 5" key="1">
    <citation type="journal article" date="2018" name="Proc. Natl. Acad. Sci. U.S.A.">
        <title>Draft genome sequence of Camellia sinensis var. sinensis provides insights into the evolution of the tea genome and tea quality.</title>
        <authorList>
            <person name="Wei C."/>
            <person name="Yang H."/>
            <person name="Wang S."/>
            <person name="Zhao J."/>
            <person name="Liu C."/>
            <person name="Gao L."/>
            <person name="Xia E."/>
            <person name="Lu Y."/>
            <person name="Tai Y."/>
            <person name="She G."/>
            <person name="Sun J."/>
            <person name="Cao H."/>
            <person name="Tong W."/>
            <person name="Gao Q."/>
            <person name="Li Y."/>
            <person name="Deng W."/>
            <person name="Jiang X."/>
            <person name="Wang W."/>
            <person name="Chen Q."/>
            <person name="Zhang S."/>
            <person name="Li H."/>
            <person name="Wu J."/>
            <person name="Wang P."/>
            <person name="Li P."/>
            <person name="Shi C."/>
            <person name="Zheng F."/>
            <person name="Jian J."/>
            <person name="Huang B."/>
            <person name="Shan D."/>
            <person name="Shi M."/>
            <person name="Fang C."/>
            <person name="Yue Y."/>
            <person name="Li F."/>
            <person name="Li D."/>
            <person name="Wei S."/>
            <person name="Han B."/>
            <person name="Jiang C."/>
            <person name="Yin Y."/>
            <person name="Xia T."/>
            <person name="Zhang Z."/>
            <person name="Bennetzen J.L."/>
            <person name="Zhao S."/>
            <person name="Wan X."/>
        </authorList>
    </citation>
    <scope>NUCLEOTIDE SEQUENCE [LARGE SCALE GENOMIC DNA]</scope>
    <source>
        <strain evidence="5">cv. Shuchazao</strain>
        <tissue evidence="4">Leaf</tissue>
    </source>
</reference>
<dbReference type="AlphaFoldDB" id="A0A4S4DCD5"/>
<keyword evidence="2" id="KW-0520">NAD</keyword>
<evidence type="ECO:0000313" key="5">
    <source>
        <dbReference type="Proteomes" id="UP000306102"/>
    </source>
</evidence>
<dbReference type="GO" id="GO:0016853">
    <property type="term" value="F:isomerase activity"/>
    <property type="evidence" value="ECO:0007669"/>
    <property type="project" value="UniProtKB-KW"/>
</dbReference>
<evidence type="ECO:0000256" key="3">
    <source>
        <dbReference type="ARBA" id="ARBA00023235"/>
    </source>
</evidence>
<gene>
    <name evidence="4" type="ORF">TEA_002684</name>
</gene>